<proteinExistence type="predicted"/>
<feature type="region of interest" description="Disordered" evidence="1">
    <location>
        <begin position="14"/>
        <end position="48"/>
    </location>
</feature>
<organism evidence="2 3">
    <name type="scientific">Methylobacterium pseudosasicola</name>
    <dbReference type="NCBI Taxonomy" id="582667"/>
    <lineage>
        <taxon>Bacteria</taxon>
        <taxon>Pseudomonadati</taxon>
        <taxon>Pseudomonadota</taxon>
        <taxon>Alphaproteobacteria</taxon>
        <taxon>Hyphomicrobiales</taxon>
        <taxon>Methylobacteriaceae</taxon>
        <taxon>Methylobacterium</taxon>
    </lineage>
</organism>
<sequence length="246" mass="26604">MFSAYLKYVGSSYHPPAETTKTSTPSTLDRRSRTTATQSTTTTDTDKKSFSQVAVDARKFLNAGYQKLGKVADAATTDQDWHGTIRIQNLDRRALYAIATNHGSLFSATEVKAAKSEVASIEARASKAANPRGTDAAAAAKAAITVLDGAGPEEKASLDWAQRRAAAQVQYQGLAKERHQGRAALSVETDNPVVNHFVKAWSELEKSKAYAQDPASARIEDTPSWSKGVSLWKSLQESQTKTLGRL</sequence>
<reference evidence="3" key="1">
    <citation type="submission" date="2016-10" db="EMBL/GenBank/DDBJ databases">
        <authorList>
            <person name="Varghese N."/>
            <person name="Submissions S."/>
        </authorList>
    </citation>
    <scope>NUCLEOTIDE SEQUENCE [LARGE SCALE GENOMIC DNA]</scope>
    <source>
        <strain evidence="3">BL36</strain>
    </source>
</reference>
<protein>
    <submittedName>
        <fullName evidence="2">Uncharacterized protein</fullName>
    </submittedName>
</protein>
<dbReference type="AlphaFoldDB" id="A0A1I4L0L7"/>
<evidence type="ECO:0000313" key="2">
    <source>
        <dbReference type="EMBL" id="SFL84373.1"/>
    </source>
</evidence>
<name>A0A1I4L0L7_9HYPH</name>
<dbReference type="Proteomes" id="UP000199048">
    <property type="component" value="Unassembled WGS sequence"/>
</dbReference>
<keyword evidence="3" id="KW-1185">Reference proteome</keyword>
<evidence type="ECO:0000256" key="1">
    <source>
        <dbReference type="SAM" id="MobiDB-lite"/>
    </source>
</evidence>
<dbReference type="EMBL" id="FOTK01000012">
    <property type="protein sequence ID" value="SFL84373.1"/>
    <property type="molecule type" value="Genomic_DNA"/>
</dbReference>
<dbReference type="STRING" id="582667.SAMN05192568_101234"/>
<accession>A0A1I4L0L7</accession>
<feature type="compositionally biased region" description="Low complexity" evidence="1">
    <location>
        <begin position="34"/>
        <end position="43"/>
    </location>
</feature>
<gene>
    <name evidence="2" type="ORF">SAMN05192568_101234</name>
</gene>
<evidence type="ECO:0000313" key="3">
    <source>
        <dbReference type="Proteomes" id="UP000199048"/>
    </source>
</evidence>